<keyword evidence="3" id="KW-1185">Reference proteome</keyword>
<keyword evidence="1" id="KW-1133">Transmembrane helix</keyword>
<feature type="transmembrane region" description="Helical" evidence="1">
    <location>
        <begin position="290"/>
        <end position="309"/>
    </location>
</feature>
<protein>
    <recommendedName>
        <fullName evidence="4">F-box protein</fullName>
    </recommendedName>
</protein>
<feature type="transmembrane region" description="Helical" evidence="1">
    <location>
        <begin position="562"/>
        <end position="581"/>
    </location>
</feature>
<feature type="transmembrane region" description="Helical" evidence="1">
    <location>
        <begin position="109"/>
        <end position="132"/>
    </location>
</feature>
<evidence type="ECO:0000256" key="1">
    <source>
        <dbReference type="SAM" id="Phobius"/>
    </source>
</evidence>
<dbReference type="PANTHER" id="PTHR33358:SF12">
    <property type="entry name" value="F-BOX PROTEIN WITH A DOMAIN PROTEIN"/>
    <property type="match status" value="1"/>
</dbReference>
<feature type="transmembrane region" description="Helical" evidence="1">
    <location>
        <begin position="709"/>
        <end position="727"/>
    </location>
</feature>
<comment type="caution">
    <text evidence="2">The sequence shown here is derived from an EMBL/GenBank/DDBJ whole genome shotgun (WGS) entry which is preliminary data.</text>
</comment>
<keyword evidence="1" id="KW-0472">Membrane</keyword>
<organism evidence="2 3">
    <name type="scientific">Solanum commersonii</name>
    <name type="common">Commerson's wild potato</name>
    <name type="synonym">Commerson's nightshade</name>
    <dbReference type="NCBI Taxonomy" id="4109"/>
    <lineage>
        <taxon>Eukaryota</taxon>
        <taxon>Viridiplantae</taxon>
        <taxon>Streptophyta</taxon>
        <taxon>Embryophyta</taxon>
        <taxon>Tracheophyta</taxon>
        <taxon>Spermatophyta</taxon>
        <taxon>Magnoliopsida</taxon>
        <taxon>eudicotyledons</taxon>
        <taxon>Gunneridae</taxon>
        <taxon>Pentapetalae</taxon>
        <taxon>asterids</taxon>
        <taxon>lamiids</taxon>
        <taxon>Solanales</taxon>
        <taxon>Solanaceae</taxon>
        <taxon>Solanoideae</taxon>
        <taxon>Solaneae</taxon>
        <taxon>Solanum</taxon>
    </lineage>
</organism>
<dbReference type="AlphaFoldDB" id="A0A9J6AEU7"/>
<dbReference type="PANTHER" id="PTHR33358">
    <property type="entry name" value="F-BOX PROTEIN WITH A DOMAIN PROTEIN"/>
    <property type="match status" value="1"/>
</dbReference>
<evidence type="ECO:0000313" key="3">
    <source>
        <dbReference type="Proteomes" id="UP000824120"/>
    </source>
</evidence>
<proteinExistence type="predicted"/>
<dbReference type="InterPro" id="IPR027949">
    <property type="entry name" value="Chloroplast_duf"/>
</dbReference>
<evidence type="ECO:0000313" key="2">
    <source>
        <dbReference type="EMBL" id="KAG5622923.1"/>
    </source>
</evidence>
<dbReference type="OrthoDB" id="1897643at2759"/>
<sequence>NKYDDNRSTIVKFLNSSTSCRKGFIRANINTPNNQTYKISLPRLQKRARLAQEQELISVFSTSGSPIEKQISPSRRSDPLVIEKLYAIKEAIADRVEMHRNIGEQRSQWSSMLLTSINGITLAAATMVGIAASSSGDSVLGLKMSSSLMYLAATGMLVAMNQIQPSQLAEEQRNAARLFQALYNQIETTLSIGHPLSIDVKEAMDRVLALDKAYPLPLLGVMLEKFPSSVEPAVWWPQQRRRQPKRVNDNWNGWNGKLEEEMKEIMGVLGRKDQEEYIRLEEKALKFNKFLAMSGPLLTGLAAVGSAFADHSPHGSWAAMLGIVGGALASIVNTVEHGGQVGMVFEMYRSNAGFFQYMQESIESNLTETEMERRENGEVFELKLALKLGRKLIRSKKSCCCFFIKGRRNRRIWEQAFLTSSFLRSSCTNANSSSSSRRRTNITAKINIPNIRTNKTSQLPMIISDQLEQFAINPIEELVLSPSRISIHDTNVDGLDPLVIEKLYVIKEAVADRVEMHKNIGEQRSQWNSMLLTSINGITLAAATMAGIAASSSGDSILGLKMSSTIMYLAATGMLTIINTIQPSQLAEEQHNATRLFQDLYNQIETTLSIGHPSGIDVKEAMDRVLSLDKAYPLPLLGVMLEKFPLSVEPAVWWPQQRRRQTKSANNNNWNGWNSKLEEEMKEIMGVIGRKDQEEYIRLGKKALKLNKFLAMSGPLLTGLAAIGSMFIESDSASHGSNWPAMLGIVGGALASVVNTVEHGGQVGMIFEMYRSNAGFFEYMKESIESNLMETETERRENGEVFEMKVALKLGRSLSDLRNLASSSSSSSLKEEFASKLF</sequence>
<feature type="non-terminal residue" evidence="2">
    <location>
        <position position="1"/>
    </location>
</feature>
<reference evidence="2 3" key="1">
    <citation type="submission" date="2020-09" db="EMBL/GenBank/DDBJ databases">
        <title>De no assembly of potato wild relative species, Solanum commersonii.</title>
        <authorList>
            <person name="Cho K."/>
        </authorList>
    </citation>
    <scope>NUCLEOTIDE SEQUENCE [LARGE SCALE GENOMIC DNA]</scope>
    <source>
        <strain evidence="2">LZ3.2</strain>
        <tissue evidence="2">Leaf</tissue>
    </source>
</reference>
<accession>A0A9J6AEU7</accession>
<feature type="transmembrane region" description="Helical" evidence="1">
    <location>
        <begin position="739"/>
        <end position="757"/>
    </location>
</feature>
<dbReference type="Pfam" id="PF14476">
    <property type="entry name" value="Chloroplast_duf"/>
    <property type="match status" value="2"/>
</dbReference>
<gene>
    <name evidence="2" type="ORF">H5410_008141</name>
</gene>
<dbReference type="EMBL" id="JACXVP010000002">
    <property type="protein sequence ID" value="KAG5622923.1"/>
    <property type="molecule type" value="Genomic_DNA"/>
</dbReference>
<evidence type="ECO:0008006" key="4">
    <source>
        <dbReference type="Google" id="ProtNLM"/>
    </source>
</evidence>
<keyword evidence="1" id="KW-0812">Transmembrane</keyword>
<feature type="transmembrane region" description="Helical" evidence="1">
    <location>
        <begin position="530"/>
        <end position="550"/>
    </location>
</feature>
<feature type="transmembrane region" description="Helical" evidence="1">
    <location>
        <begin position="144"/>
        <end position="163"/>
    </location>
</feature>
<feature type="transmembrane region" description="Helical" evidence="1">
    <location>
        <begin position="315"/>
        <end position="335"/>
    </location>
</feature>
<dbReference type="Proteomes" id="UP000824120">
    <property type="component" value="Chromosome 2"/>
</dbReference>
<name>A0A9J6AEU7_SOLCO</name>